<proteinExistence type="predicted"/>
<dbReference type="InterPro" id="IPR029063">
    <property type="entry name" value="SAM-dependent_MTases_sf"/>
</dbReference>
<accession>A0A4R9M3A3</accession>
<evidence type="ECO:0000313" key="2">
    <source>
        <dbReference type="Proteomes" id="UP000298058"/>
    </source>
</evidence>
<dbReference type="Pfam" id="PF13489">
    <property type="entry name" value="Methyltransf_23"/>
    <property type="match status" value="1"/>
</dbReference>
<dbReference type="GO" id="GO:0008168">
    <property type="term" value="F:methyltransferase activity"/>
    <property type="evidence" value="ECO:0007669"/>
    <property type="project" value="UniProtKB-KW"/>
</dbReference>
<name>A0A4R9M3A3_9LEPT</name>
<dbReference type="CDD" id="cd02440">
    <property type="entry name" value="AdoMet_MTases"/>
    <property type="match status" value="1"/>
</dbReference>
<sequence>MVKCNTCGLQSLYPRPEQTTLYTEEYYSGKAEYSYVDERNTEKFHSYVWDARIKNIRKFIPQGRFLDVGSSFGGFLKRASLFGFEVQGVEISSFASSHANANGIPTFNGSLLEAKFPDSHFDVISLVEVIEHLEQPQLVFSELSRILKPGGLLLLQTANFEAWQAKDAGSAYHYYMPGHVFYYSDALLKKILTEKGFDRFISYFGVDFPLSAKLLKSRGNFRKLSDYLQWFRIGYYHFRSKWKKEGFPMTSSHVLYSFRSR</sequence>
<dbReference type="PANTHER" id="PTHR43861">
    <property type="entry name" value="TRANS-ACONITATE 2-METHYLTRANSFERASE-RELATED"/>
    <property type="match status" value="1"/>
</dbReference>
<keyword evidence="1" id="KW-0808">Transferase</keyword>
<comment type="caution">
    <text evidence="1">The sequence shown here is derived from an EMBL/GenBank/DDBJ whole genome shotgun (WGS) entry which is preliminary data.</text>
</comment>
<protein>
    <submittedName>
        <fullName evidence="1">Class I SAM-dependent methyltransferase</fullName>
    </submittedName>
</protein>
<dbReference type="EMBL" id="RQHW01000032">
    <property type="protein sequence ID" value="TGN19288.1"/>
    <property type="molecule type" value="Genomic_DNA"/>
</dbReference>
<evidence type="ECO:0000313" key="1">
    <source>
        <dbReference type="EMBL" id="TGN19288.1"/>
    </source>
</evidence>
<dbReference type="GO" id="GO:0032259">
    <property type="term" value="P:methylation"/>
    <property type="evidence" value="ECO:0007669"/>
    <property type="project" value="UniProtKB-KW"/>
</dbReference>
<reference evidence="1" key="1">
    <citation type="journal article" date="2019" name="PLoS Negl. Trop. Dis.">
        <title>Revisiting the worldwide diversity of Leptospira species in the environment.</title>
        <authorList>
            <person name="Vincent A.T."/>
            <person name="Schiettekatte O."/>
            <person name="Bourhy P."/>
            <person name="Veyrier F.J."/>
            <person name="Picardeau M."/>
        </authorList>
    </citation>
    <scope>NUCLEOTIDE SEQUENCE [LARGE SCALE GENOMIC DNA]</scope>
    <source>
        <strain evidence="1">201300427</strain>
    </source>
</reference>
<dbReference type="SUPFAM" id="SSF53335">
    <property type="entry name" value="S-adenosyl-L-methionine-dependent methyltransferases"/>
    <property type="match status" value="1"/>
</dbReference>
<dbReference type="OrthoDB" id="308846at2"/>
<keyword evidence="2" id="KW-1185">Reference proteome</keyword>
<gene>
    <name evidence="1" type="ORF">EHS15_09300</name>
</gene>
<dbReference type="Proteomes" id="UP000298058">
    <property type="component" value="Unassembled WGS sequence"/>
</dbReference>
<dbReference type="Gene3D" id="3.40.50.150">
    <property type="entry name" value="Vaccinia Virus protein VP39"/>
    <property type="match status" value="1"/>
</dbReference>
<organism evidence="1 2">
    <name type="scientific">Leptospira idonii</name>
    <dbReference type="NCBI Taxonomy" id="1193500"/>
    <lineage>
        <taxon>Bacteria</taxon>
        <taxon>Pseudomonadati</taxon>
        <taxon>Spirochaetota</taxon>
        <taxon>Spirochaetia</taxon>
        <taxon>Leptospirales</taxon>
        <taxon>Leptospiraceae</taxon>
        <taxon>Leptospira</taxon>
    </lineage>
</organism>
<dbReference type="AlphaFoldDB" id="A0A4R9M3A3"/>
<keyword evidence="1" id="KW-0489">Methyltransferase</keyword>